<dbReference type="InterPro" id="IPR036179">
    <property type="entry name" value="Ig-like_dom_sf"/>
</dbReference>
<dbReference type="Proteomes" id="UP001292094">
    <property type="component" value="Unassembled WGS sequence"/>
</dbReference>
<keyword evidence="2" id="KW-1185">Reference proteome</keyword>
<protein>
    <recommendedName>
        <fullName evidence="3">Ig-like domain-containing protein</fullName>
    </recommendedName>
</protein>
<sequence length="229" mass="25335">MFRETPSSVQVRAGSDVFLKCIVSNQQGKAQWTKDGFALDLPTQNFSRNPFLHLSHSQTLPPSLPHHPHSQTLPPHHPILKPCLHLFPTIPILKPCLPTIPFSNPASPPSHSQTLPPHHPILKPCLHPFPTIPILKPCLPTIPILKPCLPTIPFSNPASIPSPPSFTFFQTQSFIWPHHYLLTPSLPPLSSMEHLATLVFTFSGRSLPGFFGAPVHVMEPEGGHKRDSN</sequence>
<dbReference type="SUPFAM" id="SSF48726">
    <property type="entry name" value="Immunoglobulin"/>
    <property type="match status" value="1"/>
</dbReference>
<accession>A0AAE1PAM1</accession>
<reference evidence="1" key="1">
    <citation type="submission" date="2023-11" db="EMBL/GenBank/DDBJ databases">
        <title>Genome assemblies of two species of porcelain crab, Petrolisthes cinctipes and Petrolisthes manimaculis (Anomura: Porcellanidae).</title>
        <authorList>
            <person name="Angst P."/>
        </authorList>
    </citation>
    <scope>NUCLEOTIDE SEQUENCE</scope>
    <source>
        <strain evidence="1">PB745_02</strain>
        <tissue evidence="1">Gill</tissue>
    </source>
</reference>
<proteinExistence type="predicted"/>
<organism evidence="1 2">
    <name type="scientific">Petrolisthes manimaculis</name>
    <dbReference type="NCBI Taxonomy" id="1843537"/>
    <lineage>
        <taxon>Eukaryota</taxon>
        <taxon>Metazoa</taxon>
        <taxon>Ecdysozoa</taxon>
        <taxon>Arthropoda</taxon>
        <taxon>Crustacea</taxon>
        <taxon>Multicrustacea</taxon>
        <taxon>Malacostraca</taxon>
        <taxon>Eumalacostraca</taxon>
        <taxon>Eucarida</taxon>
        <taxon>Decapoda</taxon>
        <taxon>Pleocyemata</taxon>
        <taxon>Anomura</taxon>
        <taxon>Galatheoidea</taxon>
        <taxon>Porcellanidae</taxon>
        <taxon>Petrolisthes</taxon>
    </lineage>
</organism>
<gene>
    <name evidence="1" type="ORF">Pmani_023694</name>
</gene>
<dbReference type="AlphaFoldDB" id="A0AAE1PAM1"/>
<evidence type="ECO:0000313" key="1">
    <source>
        <dbReference type="EMBL" id="KAK4304366.1"/>
    </source>
</evidence>
<evidence type="ECO:0000313" key="2">
    <source>
        <dbReference type="Proteomes" id="UP001292094"/>
    </source>
</evidence>
<dbReference type="EMBL" id="JAWZYT010002440">
    <property type="protein sequence ID" value="KAK4304366.1"/>
    <property type="molecule type" value="Genomic_DNA"/>
</dbReference>
<dbReference type="InterPro" id="IPR013783">
    <property type="entry name" value="Ig-like_fold"/>
</dbReference>
<evidence type="ECO:0008006" key="3">
    <source>
        <dbReference type="Google" id="ProtNLM"/>
    </source>
</evidence>
<comment type="caution">
    <text evidence="1">The sequence shown here is derived from an EMBL/GenBank/DDBJ whole genome shotgun (WGS) entry which is preliminary data.</text>
</comment>
<dbReference type="Gene3D" id="2.60.40.10">
    <property type="entry name" value="Immunoglobulins"/>
    <property type="match status" value="1"/>
</dbReference>
<name>A0AAE1PAM1_9EUCA</name>